<dbReference type="GO" id="GO:0004222">
    <property type="term" value="F:metalloendopeptidase activity"/>
    <property type="evidence" value="ECO:0007669"/>
    <property type="project" value="TreeGrafter"/>
</dbReference>
<dbReference type="STRING" id="1604334.SAMN05421546_1537"/>
<name>A0A1N6U3I7_9GAMM</name>
<dbReference type="CDD" id="cd12797">
    <property type="entry name" value="M23_peptidase"/>
    <property type="match status" value="1"/>
</dbReference>
<evidence type="ECO:0000259" key="2">
    <source>
        <dbReference type="Pfam" id="PF01551"/>
    </source>
</evidence>
<protein>
    <submittedName>
        <fullName evidence="3">Peptidase family M23</fullName>
    </submittedName>
</protein>
<evidence type="ECO:0000313" key="3">
    <source>
        <dbReference type="EMBL" id="SIQ60120.1"/>
    </source>
</evidence>
<feature type="domain" description="M23ase beta-sheet core" evidence="2">
    <location>
        <begin position="151"/>
        <end position="247"/>
    </location>
</feature>
<proteinExistence type="predicted"/>
<dbReference type="EMBL" id="FTLW01000003">
    <property type="protein sequence ID" value="SIQ60120.1"/>
    <property type="molecule type" value="Genomic_DNA"/>
</dbReference>
<feature type="signal peptide" evidence="1">
    <location>
        <begin position="1"/>
        <end position="21"/>
    </location>
</feature>
<dbReference type="PANTHER" id="PTHR21666:SF294">
    <property type="entry name" value="PEPTIDASE M23"/>
    <property type="match status" value="1"/>
</dbReference>
<dbReference type="Gene3D" id="2.70.70.10">
    <property type="entry name" value="Glucose Permease (Domain IIA)"/>
    <property type="match status" value="1"/>
</dbReference>
<gene>
    <name evidence="3" type="ORF">SAMN05421546_1537</name>
</gene>
<dbReference type="SUPFAM" id="SSF51261">
    <property type="entry name" value="Duplicated hybrid motif"/>
    <property type="match status" value="1"/>
</dbReference>
<keyword evidence="1" id="KW-0732">Signal</keyword>
<reference evidence="4" key="1">
    <citation type="submission" date="2017-01" db="EMBL/GenBank/DDBJ databases">
        <authorList>
            <person name="Varghese N."/>
            <person name="Submissions S."/>
        </authorList>
    </citation>
    <scope>NUCLEOTIDE SEQUENCE [LARGE SCALE GENOMIC DNA]</scope>
    <source>
        <strain evidence="4">UM1</strain>
    </source>
</reference>
<keyword evidence="4" id="KW-1185">Reference proteome</keyword>
<organism evidence="3 4">
    <name type="scientific">Solilutibacter tolerans</name>
    <dbReference type="NCBI Taxonomy" id="1604334"/>
    <lineage>
        <taxon>Bacteria</taxon>
        <taxon>Pseudomonadati</taxon>
        <taxon>Pseudomonadota</taxon>
        <taxon>Gammaproteobacteria</taxon>
        <taxon>Lysobacterales</taxon>
        <taxon>Lysobacteraceae</taxon>
        <taxon>Solilutibacter</taxon>
    </lineage>
</organism>
<dbReference type="InterPro" id="IPR011055">
    <property type="entry name" value="Dup_hybrid_motif"/>
</dbReference>
<dbReference type="PANTHER" id="PTHR21666">
    <property type="entry name" value="PEPTIDASE-RELATED"/>
    <property type="match status" value="1"/>
</dbReference>
<dbReference type="Proteomes" id="UP000241788">
    <property type="component" value="Unassembled WGS sequence"/>
</dbReference>
<dbReference type="InterPro" id="IPR016047">
    <property type="entry name" value="M23ase_b-sheet_dom"/>
</dbReference>
<evidence type="ECO:0000313" key="4">
    <source>
        <dbReference type="Proteomes" id="UP000241788"/>
    </source>
</evidence>
<dbReference type="InterPro" id="IPR050570">
    <property type="entry name" value="Cell_wall_metabolism_enzyme"/>
</dbReference>
<dbReference type="OrthoDB" id="9809488at2"/>
<accession>A0A1N6U3I7</accession>
<dbReference type="AlphaFoldDB" id="A0A1N6U3I7"/>
<sequence>MSLRPVLLLLLAALLSQPAQAQWLSWPPKPTSPSTTPADPPAAAVRLRLAGHDTMREIWVDNDLSGPVEVRIDTQQRRNGFPLQQTLPGRGGYLLGYLPADTPVTLRLTAVPGLPAAHAQGVSYRFPLLLPQVRIGQAPEGRFSHVDVENRQAIDFAAPLGTPVIAARAGTVMQLEDRFGNTPGQLDEANFVRILHADGSMAIYAHLERGSIEVLPGQRVETGQVLARSGNSGYSSGPHLHFAVQVNRGMRLESVPVRIETASGELRLPRTTAQP</sequence>
<dbReference type="Pfam" id="PF01551">
    <property type="entry name" value="Peptidase_M23"/>
    <property type="match status" value="1"/>
</dbReference>
<feature type="chain" id="PRO_5013201543" evidence="1">
    <location>
        <begin position="22"/>
        <end position="275"/>
    </location>
</feature>
<evidence type="ECO:0000256" key="1">
    <source>
        <dbReference type="SAM" id="SignalP"/>
    </source>
</evidence>
<dbReference type="RefSeq" id="WP_076586917.1">
    <property type="nucleotide sequence ID" value="NZ_FTLW01000003.1"/>
</dbReference>